<dbReference type="InParanoid" id="A0A409X7K5"/>
<comment type="similarity">
    <text evidence="2">Belongs to the cytochrome P450 family.</text>
</comment>
<dbReference type="GO" id="GO:0016705">
    <property type="term" value="F:oxidoreductase activity, acting on paired donors, with incorporation or reduction of molecular oxygen"/>
    <property type="evidence" value="ECO:0007669"/>
    <property type="project" value="InterPro"/>
</dbReference>
<evidence type="ECO:0000256" key="7">
    <source>
        <dbReference type="ARBA" id="ARBA00023033"/>
    </source>
</evidence>
<evidence type="ECO:0008006" key="11">
    <source>
        <dbReference type="Google" id="ProtNLM"/>
    </source>
</evidence>
<keyword evidence="8" id="KW-0472">Membrane</keyword>
<feature type="transmembrane region" description="Helical" evidence="8">
    <location>
        <begin position="1183"/>
        <end position="1211"/>
    </location>
</feature>
<dbReference type="OrthoDB" id="1470350at2759"/>
<comment type="cofactor">
    <cofactor evidence="1">
        <name>heme</name>
        <dbReference type="ChEBI" id="CHEBI:30413"/>
    </cofactor>
</comment>
<dbReference type="InterPro" id="IPR001128">
    <property type="entry name" value="Cyt_P450"/>
</dbReference>
<dbReference type="PANTHER" id="PTHR24287:SF1">
    <property type="entry name" value="P450, PUTATIVE (EUROFUNG)-RELATED"/>
    <property type="match status" value="1"/>
</dbReference>
<keyword evidence="7" id="KW-0503">Monooxygenase</keyword>
<keyword evidence="3" id="KW-0349">Heme</keyword>
<dbReference type="PANTHER" id="PTHR24287">
    <property type="entry name" value="P450, PUTATIVE (EUROFUNG)-RELATED"/>
    <property type="match status" value="1"/>
</dbReference>
<evidence type="ECO:0000313" key="9">
    <source>
        <dbReference type="EMBL" id="PPQ86768.1"/>
    </source>
</evidence>
<protein>
    <recommendedName>
        <fullName evidence="11">Cytochrome P450</fullName>
    </recommendedName>
</protein>
<accession>A0A409X7K5</accession>
<evidence type="ECO:0000313" key="10">
    <source>
        <dbReference type="Proteomes" id="UP000283269"/>
    </source>
</evidence>
<sequence>MNSSPGLTYFLKLLPYFAVPSTLVYSSFRVLQEYQPHKFRIPTWIAIVSAISARPAFFFLQWYYKQWTNKRAAAANGAVLAPHIKESPLAVIRMLVESNRTDYPGGALYQWSKIYGNTFQFSLLTSSTVVTMDPVHIKAILATQFANFDKGATFISQMSSLLGVGVFNADGKLNASDRNLSYEQLLIRLVNRRNVEGTSIRRFHRAMTRPFFTRERISDFDIYDRNCDISIKIAKDRLREGYSINFQDLVSRFTLDSAAEFLFGYHVGSLSANIPYPPSARRKVDELYHKHPSTVFTTAFSKAQVISVDRIGLGNDWPLTELWGDKIKPLRKVIDEVMEPLLTDALEKRQKDLKLADKGIQADSEDITLLTHLVKHTQDLKIIKDELVNLLVAGRDTTMSLLTSSVYMLSQHPDIERRLRQEIFDKVGRCERPTYEQMRDMKFIRAFLNEVLRLYPPVPVDMRTSNKAVILPTKRTEQPPIYIPANTMCMYSIIDMQRRTDLWGPDALVFDPDRFLDERLHKYLTPNPFIFSPFNAGPRICLGQQFAYHEATFYLIRLLQNFEGFALNQTINTPPPTKWAAGEGLRAKEKLYLMSHLTMFIKVRYRLAKLAFSMGLPPGFFYALRLLPYFTIPSLIVFYSFKLLQAYYAAATIIPTWIIILVAVTARPALFYLNWYYRIWSNQRMAAANGAVLAPHIKESALKIIPELIQSNSTGYPGMSCLYSIRRCKMDSLLGTRVFNADGEMWKFHRAMTRPFFTRERISDFDIYDRNCDLSIKAAKERLKEGYSFNFQDLVSRFTLDSASEFLFGNGVGSLCAGIPYPPSAAKKTLDEYYTHPSTIFTNAFSAGQVKSVERFGLGTDWPLAELWGDHALEKRKRDLTQKEKSTGAEDVEDVSLLTHLVRHTQDQETIKDELVNLMVAGRDTTLSLLTFSMYMLTQHPDIEKQLRQEIFDKVGSSGRPTYEQMRDMKFMRAFLNEVLRLYPPVYVTLLLYQSGYRTPNKDVFLPSKREGQPTLFIPGNTTCMYSILVMQRRTDLWGPDALKFDPDRFLDERLHKYLIPNPFIFCPFNAGPRICLGQQFAYHEATFYLVRLLQNFQNFTLDQATNTPPPADWANGEGLEATEKIFPLSHLTLYVKVLLVSSAKLARKMELPPGFFYTLGLVPYFTIPSVAVFYAFRLLQAYYPATAFIATWFIILVAAIARPVLFYLGWYYQVWADKRTASANGAILAPHIKESAFEIIPELIQSNRDGYPGGMLYRWTRVHGYTYQLSLLTSSTVVTMEPDHIKALLATQFDTFDKGSTFISQMNSLLGTGVFNSDGEMWKFHRAMTRPFFTRERISDFDIYDRNCDLSIKAAKERLKEGYTVNFQDLVSRFTLDSASEFLFGNNVGSLSAGIPYPPSAAKRADDSYCTHPSTIFTSAFSAGQLKSVERIGLGKDWPLAELWKDQVKPFRKVIDDFTEPLMKKALEKRESDLREKEKSTDAEDVEDVTLLTHLVRHTQESIWNRLYSPEFSPSQLVNLMVAGRDTTMCLLTFSMYMLTQHPDIEKRLRQEIFDKVGPNGRPTYGQMREMRFMRAFLNEVLRLYPPVCIPRLLDPSVHRTPNKAVLLPTKREGQPPLFVPANTTCMYSILDMQRRTDLWGPDALKFDPDRFLDARLHKYLTPNPFIFCPFNAGPRICLGQQFAYHEATFYLVRLLQNFKNFTLDNATNTPPPADWAKGEGLKTTEKVYLLSHLTMYIKDGLWVNMEELGANEV</sequence>
<dbReference type="InterPro" id="IPR002401">
    <property type="entry name" value="Cyt_P450_E_grp-I"/>
</dbReference>
<evidence type="ECO:0000256" key="1">
    <source>
        <dbReference type="ARBA" id="ARBA00001971"/>
    </source>
</evidence>
<reference evidence="9 10" key="1">
    <citation type="journal article" date="2018" name="Evol. Lett.">
        <title>Horizontal gene cluster transfer increased hallucinogenic mushroom diversity.</title>
        <authorList>
            <person name="Reynolds H.T."/>
            <person name="Vijayakumar V."/>
            <person name="Gluck-Thaler E."/>
            <person name="Korotkin H.B."/>
            <person name="Matheny P.B."/>
            <person name="Slot J.C."/>
        </authorList>
    </citation>
    <scope>NUCLEOTIDE SEQUENCE [LARGE SCALE GENOMIC DNA]</scope>
    <source>
        <strain evidence="9 10">2631</strain>
    </source>
</reference>
<feature type="transmembrane region" description="Helical" evidence="8">
    <location>
        <begin position="1155"/>
        <end position="1177"/>
    </location>
</feature>
<name>A0A409X7K5_PSICY</name>
<organism evidence="9 10">
    <name type="scientific">Psilocybe cyanescens</name>
    <dbReference type="NCBI Taxonomy" id="93625"/>
    <lineage>
        <taxon>Eukaryota</taxon>
        <taxon>Fungi</taxon>
        <taxon>Dikarya</taxon>
        <taxon>Basidiomycota</taxon>
        <taxon>Agaricomycotina</taxon>
        <taxon>Agaricomycetes</taxon>
        <taxon>Agaricomycetidae</taxon>
        <taxon>Agaricales</taxon>
        <taxon>Agaricineae</taxon>
        <taxon>Strophariaceae</taxon>
        <taxon>Psilocybe</taxon>
    </lineage>
</organism>
<keyword evidence="8" id="KW-1133">Transmembrane helix</keyword>
<dbReference type="PRINTS" id="PR00463">
    <property type="entry name" value="EP450I"/>
</dbReference>
<dbReference type="GO" id="GO:0004497">
    <property type="term" value="F:monooxygenase activity"/>
    <property type="evidence" value="ECO:0007669"/>
    <property type="project" value="UniProtKB-KW"/>
</dbReference>
<evidence type="ECO:0000256" key="4">
    <source>
        <dbReference type="ARBA" id="ARBA00022723"/>
    </source>
</evidence>
<keyword evidence="5" id="KW-0560">Oxidoreductase</keyword>
<dbReference type="InterPro" id="IPR017972">
    <property type="entry name" value="Cyt_P450_CS"/>
</dbReference>
<dbReference type="GO" id="GO:0005506">
    <property type="term" value="F:iron ion binding"/>
    <property type="evidence" value="ECO:0007669"/>
    <property type="project" value="InterPro"/>
</dbReference>
<dbReference type="PROSITE" id="PS00086">
    <property type="entry name" value="CYTOCHROME_P450"/>
    <property type="match status" value="3"/>
</dbReference>
<dbReference type="InterPro" id="IPR047146">
    <property type="entry name" value="Cyt_P450_E_CYP52_fungi"/>
</dbReference>
<evidence type="ECO:0000256" key="5">
    <source>
        <dbReference type="ARBA" id="ARBA00023002"/>
    </source>
</evidence>
<dbReference type="Gene3D" id="1.10.630.10">
    <property type="entry name" value="Cytochrome P450"/>
    <property type="match status" value="3"/>
</dbReference>
<dbReference type="Proteomes" id="UP000283269">
    <property type="component" value="Unassembled WGS sequence"/>
</dbReference>
<evidence type="ECO:0000256" key="6">
    <source>
        <dbReference type="ARBA" id="ARBA00023004"/>
    </source>
</evidence>
<evidence type="ECO:0000256" key="3">
    <source>
        <dbReference type="ARBA" id="ARBA00022617"/>
    </source>
</evidence>
<dbReference type="SUPFAM" id="SSF48264">
    <property type="entry name" value="Cytochrome P450"/>
    <property type="match status" value="3"/>
</dbReference>
<keyword evidence="4" id="KW-0479">Metal-binding</keyword>
<keyword evidence="10" id="KW-1185">Reference proteome</keyword>
<dbReference type="PRINTS" id="PR00385">
    <property type="entry name" value="P450"/>
</dbReference>
<dbReference type="Pfam" id="PF00067">
    <property type="entry name" value="p450"/>
    <property type="match status" value="3"/>
</dbReference>
<dbReference type="GO" id="GO:0020037">
    <property type="term" value="F:heme binding"/>
    <property type="evidence" value="ECO:0007669"/>
    <property type="project" value="InterPro"/>
</dbReference>
<evidence type="ECO:0000256" key="2">
    <source>
        <dbReference type="ARBA" id="ARBA00010617"/>
    </source>
</evidence>
<dbReference type="EMBL" id="NHYD01002432">
    <property type="protein sequence ID" value="PPQ86768.1"/>
    <property type="molecule type" value="Genomic_DNA"/>
</dbReference>
<comment type="caution">
    <text evidence="9">The sequence shown here is derived from an EMBL/GenBank/DDBJ whole genome shotgun (WGS) entry which is preliminary data.</text>
</comment>
<dbReference type="InterPro" id="IPR036396">
    <property type="entry name" value="Cyt_P450_sf"/>
</dbReference>
<feature type="transmembrane region" description="Helical" evidence="8">
    <location>
        <begin position="647"/>
        <end position="675"/>
    </location>
</feature>
<feature type="transmembrane region" description="Helical" evidence="8">
    <location>
        <begin position="619"/>
        <end position="641"/>
    </location>
</feature>
<dbReference type="STRING" id="93625.A0A409X7K5"/>
<proteinExistence type="inferred from homology"/>
<evidence type="ECO:0000256" key="8">
    <source>
        <dbReference type="SAM" id="Phobius"/>
    </source>
</evidence>
<keyword evidence="8" id="KW-0812">Transmembrane</keyword>
<keyword evidence="6" id="KW-0408">Iron</keyword>
<gene>
    <name evidence="9" type="ORF">CVT25_012413</name>
</gene>